<keyword evidence="2" id="KW-1185">Reference proteome</keyword>
<dbReference type="Proteomes" id="UP001300692">
    <property type="component" value="Unassembled WGS sequence"/>
</dbReference>
<sequence>MSKETYDAMLPVVEAISAADILNPNMPIDTFVQEAKNLKIWSASDQERLVKVGTPVEYFDELLLRADALAFSQSLWMKDQYSREEARQEWEQKEESAYELKNRLEHAFRFAFRSRPELLKKVQVIEEGSGHVDMLQDLSDLSVLGTANLPLLEAINFDTELLTQASTTSSEMGVLLAQVNGERQDNNSAKRTRDRFYTHLKHAVDEIRKAGKYVCWQEPDRLKGYKSRYHSG</sequence>
<evidence type="ECO:0000313" key="1">
    <source>
        <dbReference type="EMBL" id="MCV9385291.1"/>
    </source>
</evidence>
<accession>A0ABT3CNZ9</accession>
<comment type="caution">
    <text evidence="1">The sequence shown here is derived from an EMBL/GenBank/DDBJ whole genome shotgun (WGS) entry which is preliminary data.</text>
</comment>
<evidence type="ECO:0000313" key="2">
    <source>
        <dbReference type="Proteomes" id="UP001300692"/>
    </source>
</evidence>
<reference evidence="1 2" key="1">
    <citation type="submission" date="2022-10" db="EMBL/GenBank/DDBJ databases">
        <title>Comparative genomics and taxonomic characterization of three novel marine species of genus Reichenbachiella exhibiting antioxidant and polysaccharide degradation activities.</title>
        <authorList>
            <person name="Muhammad N."/>
            <person name="Lee Y.-J."/>
            <person name="Ko J."/>
            <person name="Kim S.-G."/>
        </authorList>
    </citation>
    <scope>NUCLEOTIDE SEQUENCE [LARGE SCALE GENOMIC DNA]</scope>
    <source>
        <strain evidence="1 2">ABR2-5</strain>
    </source>
</reference>
<proteinExistence type="predicted"/>
<dbReference type="RefSeq" id="WP_264136083.1">
    <property type="nucleotide sequence ID" value="NZ_JAOYOD010000001.1"/>
</dbReference>
<organism evidence="1 2">
    <name type="scientific">Reichenbachiella ulvae</name>
    <dbReference type="NCBI Taxonomy" id="2980104"/>
    <lineage>
        <taxon>Bacteria</taxon>
        <taxon>Pseudomonadati</taxon>
        <taxon>Bacteroidota</taxon>
        <taxon>Cytophagia</taxon>
        <taxon>Cytophagales</taxon>
        <taxon>Reichenbachiellaceae</taxon>
        <taxon>Reichenbachiella</taxon>
    </lineage>
</organism>
<dbReference type="EMBL" id="JAOYOD010000001">
    <property type="protein sequence ID" value="MCV9385291.1"/>
    <property type="molecule type" value="Genomic_DNA"/>
</dbReference>
<gene>
    <name evidence="1" type="ORF">N7U62_01380</name>
</gene>
<name>A0ABT3CNZ9_9BACT</name>
<protein>
    <submittedName>
        <fullName evidence="1">Uncharacterized protein</fullName>
    </submittedName>
</protein>